<sequence>MSKIPGWIGHHGLEVRIRDPLPAHLADAGAVEAAGYTPPTEWLAVRQRWAEFIDLATPHVDAVLRHVASGAGDIATLRAAALAELAGSGAADAELCQQLAVRVYHELNRLWPAERAYAAAAKAFDAAVKSFNGADESELDFKAIALAAAARLCGADPNAAKWATDRLQFALCVDPRRAHLRKLVNAFVVPGEAQRLYGKGRWAAMLELGAHLRAAADPLRAAPDLPAFLTCVDKHRVVQRWDPLDGELPTGWHQVPDGWIGG</sequence>
<evidence type="ECO:0000313" key="1">
    <source>
        <dbReference type="EMBL" id="BCI89376.1"/>
    </source>
</evidence>
<reference evidence="2" key="1">
    <citation type="submission" date="2019-05" db="EMBL/GenBank/DDBJ databases">
        <authorList>
            <person name="Naeem R."/>
            <person name="Antony C."/>
            <person name="Guan Q."/>
        </authorList>
    </citation>
    <scope>NUCLEOTIDE SEQUENCE</scope>
    <source>
        <strain evidence="2">3</strain>
    </source>
</reference>
<name>A0A653EPX4_MYCKA</name>
<reference evidence="1 3" key="2">
    <citation type="submission" date="2020-07" db="EMBL/GenBank/DDBJ databases">
        <title>Mycobacterium kansasii (former subtype) with zoonotic potential isolated from diseased indoor pet cat, Japan.</title>
        <authorList>
            <person name="Fukano H."/>
            <person name="Terazono T."/>
            <person name="Hoshino Y."/>
        </authorList>
    </citation>
    <scope>NUCLEOTIDE SEQUENCE [LARGE SCALE GENOMIC DNA]</scope>
    <source>
        <strain evidence="1 3">Kuro-I</strain>
    </source>
</reference>
<evidence type="ECO:0000313" key="2">
    <source>
        <dbReference type="EMBL" id="VTO99468.1"/>
    </source>
</evidence>
<dbReference type="RefSeq" id="WP_023372724.1">
    <property type="nucleotide sequence ID" value="NZ_BLYZ01000001.1"/>
</dbReference>
<protein>
    <submittedName>
        <fullName evidence="2">Uncharacterized protein</fullName>
    </submittedName>
</protein>
<evidence type="ECO:0000313" key="3">
    <source>
        <dbReference type="Proteomes" id="UP000516380"/>
    </source>
</evidence>
<proteinExistence type="predicted"/>
<accession>A0A653EPX4</accession>
<dbReference type="Proteomes" id="UP000516380">
    <property type="component" value="Chromosome"/>
</dbReference>
<dbReference type="EMBL" id="LR589281">
    <property type="protein sequence ID" value="VTO99468.1"/>
    <property type="molecule type" value="Genomic_DNA"/>
</dbReference>
<organism evidence="2">
    <name type="scientific">Mycobacterium kansasii</name>
    <dbReference type="NCBI Taxonomy" id="1768"/>
    <lineage>
        <taxon>Bacteria</taxon>
        <taxon>Bacillati</taxon>
        <taxon>Actinomycetota</taxon>
        <taxon>Actinomycetes</taxon>
        <taxon>Mycobacteriales</taxon>
        <taxon>Mycobacteriaceae</taxon>
        <taxon>Mycobacterium</taxon>
    </lineage>
</organism>
<dbReference type="EMBL" id="AP023343">
    <property type="protein sequence ID" value="BCI89376.1"/>
    <property type="molecule type" value="Genomic_DNA"/>
</dbReference>
<gene>
    <name evidence="2" type="ORF">BIN_B_01935</name>
    <name evidence="1" type="ORF">NIIDMKKI_45820</name>
</gene>
<dbReference type="GeneID" id="29699677"/>
<dbReference type="AlphaFoldDB" id="A0A653EPX4"/>
<keyword evidence="3" id="KW-1185">Reference proteome</keyword>